<dbReference type="GeneID" id="4836836"/>
<dbReference type="HOGENOM" id="CLU_1283687_0_0_1"/>
<dbReference type="KEGG" id="pic:PICST_56228"/>
<proteinExistence type="predicted"/>
<dbReference type="InParanoid" id="A3LQP1"/>
<dbReference type="OMA" id="IANRYHA"/>
<dbReference type="RefSeq" id="XP_001382749.2">
    <property type="nucleotide sequence ID" value="XM_001382712.1"/>
</dbReference>
<organism evidence="1 2">
    <name type="scientific">Scheffersomyces stipitis (strain ATCC 58785 / CBS 6054 / NBRC 10063 / NRRL Y-11545)</name>
    <name type="common">Yeast</name>
    <name type="synonym">Pichia stipitis</name>
    <dbReference type="NCBI Taxonomy" id="322104"/>
    <lineage>
        <taxon>Eukaryota</taxon>
        <taxon>Fungi</taxon>
        <taxon>Dikarya</taxon>
        <taxon>Ascomycota</taxon>
        <taxon>Saccharomycotina</taxon>
        <taxon>Pichiomycetes</taxon>
        <taxon>Debaryomycetaceae</taxon>
        <taxon>Scheffersomyces</taxon>
    </lineage>
</organism>
<dbReference type="OrthoDB" id="4084221at2759"/>
<sequence>MDSYGVDYLETLKLKDKCDTKLRTLLNDSIERYIERNSETHNEHHKLPDPRYIANRYHAEKYVRSRILTSPTKYSKIEAILKEHMKYQKTSEGERSKLIQDYQVQIGDLNKILNDGTTSKFQNEKHQMAQMKRTRLEKEMDEKLRKFDQRILFECKMLIIKSKDAFKELNVPFFNTSETYLYPRIDDDRAYIIQLMADEILRKKRVQGKDTRKDS</sequence>
<evidence type="ECO:0000313" key="1">
    <source>
        <dbReference type="EMBL" id="ABN64720.2"/>
    </source>
</evidence>
<accession>A3LQP1</accession>
<gene>
    <name evidence="1" type="ORF">PICST_56228</name>
</gene>
<dbReference type="Proteomes" id="UP000002258">
    <property type="component" value="Chromosome 2"/>
</dbReference>
<dbReference type="AlphaFoldDB" id="A3LQP1"/>
<name>A3LQP1_PICST</name>
<evidence type="ECO:0000313" key="2">
    <source>
        <dbReference type="Proteomes" id="UP000002258"/>
    </source>
</evidence>
<reference evidence="1 2" key="1">
    <citation type="journal article" date="2007" name="Nat. Biotechnol.">
        <title>Genome sequence of the lignocellulose-bioconverting and xylose-fermenting yeast Pichia stipitis.</title>
        <authorList>
            <person name="Jeffries T.W."/>
            <person name="Grigoriev I.V."/>
            <person name="Grimwood J."/>
            <person name="Laplaza J.M."/>
            <person name="Aerts A."/>
            <person name="Salamov A."/>
            <person name="Schmutz J."/>
            <person name="Lindquist E."/>
            <person name="Dehal P."/>
            <person name="Shapiro H."/>
            <person name="Jin Y.S."/>
            <person name="Passoth V."/>
            <person name="Richardson P.M."/>
        </authorList>
    </citation>
    <scope>NUCLEOTIDE SEQUENCE [LARGE SCALE GENOMIC DNA]</scope>
    <source>
        <strain evidence="2">ATCC 58785 / CBS 6054 / NBRC 10063 / NRRL Y-11545</strain>
    </source>
</reference>
<dbReference type="eggNOG" id="ENOG502RQ2P">
    <property type="taxonomic scope" value="Eukaryota"/>
</dbReference>
<keyword evidence="2" id="KW-1185">Reference proteome</keyword>
<protein>
    <submittedName>
        <fullName evidence="1">Uncharacterized protein</fullName>
    </submittedName>
</protein>
<dbReference type="EMBL" id="CP000496">
    <property type="protein sequence ID" value="ABN64720.2"/>
    <property type="molecule type" value="Genomic_DNA"/>
</dbReference>